<feature type="transmembrane region" description="Helical" evidence="6">
    <location>
        <begin position="91"/>
        <end position="108"/>
    </location>
</feature>
<feature type="transmembrane region" description="Helical" evidence="6">
    <location>
        <begin position="266"/>
        <end position="287"/>
    </location>
</feature>
<feature type="transmembrane region" description="Helical" evidence="6">
    <location>
        <begin position="59"/>
        <end position="79"/>
    </location>
</feature>
<dbReference type="EMBL" id="LAZR01005991">
    <property type="protein sequence ID" value="KKM95575.1"/>
    <property type="molecule type" value="Genomic_DNA"/>
</dbReference>
<dbReference type="PANTHER" id="PTHR23504:SF15">
    <property type="entry name" value="MAJOR FACILITATOR SUPERFAMILY (MFS) PROFILE DOMAIN-CONTAINING PROTEIN"/>
    <property type="match status" value="1"/>
</dbReference>
<feature type="transmembrane region" description="Helical" evidence="6">
    <location>
        <begin position="326"/>
        <end position="345"/>
    </location>
</feature>
<dbReference type="GO" id="GO:0022857">
    <property type="term" value="F:transmembrane transporter activity"/>
    <property type="evidence" value="ECO:0007669"/>
    <property type="project" value="InterPro"/>
</dbReference>
<evidence type="ECO:0000256" key="1">
    <source>
        <dbReference type="ARBA" id="ARBA00004141"/>
    </source>
</evidence>
<evidence type="ECO:0000256" key="4">
    <source>
        <dbReference type="ARBA" id="ARBA00022989"/>
    </source>
</evidence>
<dbReference type="AlphaFoldDB" id="A0A0F9P3A6"/>
<organism evidence="8">
    <name type="scientific">marine sediment metagenome</name>
    <dbReference type="NCBI Taxonomy" id="412755"/>
    <lineage>
        <taxon>unclassified sequences</taxon>
        <taxon>metagenomes</taxon>
        <taxon>ecological metagenomes</taxon>
    </lineage>
</organism>
<evidence type="ECO:0000313" key="8">
    <source>
        <dbReference type="EMBL" id="KKM95575.1"/>
    </source>
</evidence>
<dbReference type="InterPro" id="IPR036259">
    <property type="entry name" value="MFS_trans_sf"/>
</dbReference>
<feature type="transmembrane region" description="Helical" evidence="6">
    <location>
        <begin position="28"/>
        <end position="47"/>
    </location>
</feature>
<feature type="transmembrane region" description="Helical" evidence="6">
    <location>
        <begin position="366"/>
        <end position="384"/>
    </location>
</feature>
<dbReference type="Gene3D" id="1.20.1250.20">
    <property type="entry name" value="MFS general substrate transporter like domains"/>
    <property type="match status" value="1"/>
</dbReference>
<evidence type="ECO:0000256" key="2">
    <source>
        <dbReference type="ARBA" id="ARBA00022448"/>
    </source>
</evidence>
<feature type="transmembrane region" description="Helical" evidence="6">
    <location>
        <begin position="390"/>
        <end position="408"/>
    </location>
</feature>
<name>A0A0F9P3A6_9ZZZZ</name>
<dbReference type="InterPro" id="IPR011701">
    <property type="entry name" value="MFS"/>
</dbReference>
<keyword evidence="5 6" id="KW-0472">Membrane</keyword>
<keyword evidence="2" id="KW-0813">Transport</keyword>
<proteinExistence type="predicted"/>
<dbReference type="PRINTS" id="PR01035">
    <property type="entry name" value="TCRTETA"/>
</dbReference>
<feature type="transmembrane region" description="Helical" evidence="6">
    <location>
        <begin position="152"/>
        <end position="176"/>
    </location>
</feature>
<feature type="transmembrane region" description="Helical" evidence="6">
    <location>
        <begin position="182"/>
        <end position="204"/>
    </location>
</feature>
<keyword evidence="3 6" id="KW-0812">Transmembrane</keyword>
<evidence type="ECO:0000256" key="6">
    <source>
        <dbReference type="SAM" id="Phobius"/>
    </source>
</evidence>
<evidence type="ECO:0000259" key="7">
    <source>
        <dbReference type="PROSITE" id="PS50850"/>
    </source>
</evidence>
<dbReference type="InterPro" id="IPR020846">
    <property type="entry name" value="MFS_dom"/>
</dbReference>
<dbReference type="SUPFAM" id="SSF103473">
    <property type="entry name" value="MFS general substrate transporter"/>
    <property type="match status" value="1"/>
</dbReference>
<evidence type="ECO:0000256" key="3">
    <source>
        <dbReference type="ARBA" id="ARBA00022692"/>
    </source>
</evidence>
<reference evidence="8" key="1">
    <citation type="journal article" date="2015" name="Nature">
        <title>Complex archaea that bridge the gap between prokaryotes and eukaryotes.</title>
        <authorList>
            <person name="Spang A."/>
            <person name="Saw J.H."/>
            <person name="Jorgensen S.L."/>
            <person name="Zaremba-Niedzwiedzka K."/>
            <person name="Martijn J."/>
            <person name="Lind A.E."/>
            <person name="van Eijk R."/>
            <person name="Schleper C."/>
            <person name="Guy L."/>
            <person name="Ettema T.J."/>
        </authorList>
    </citation>
    <scope>NUCLEOTIDE SEQUENCE</scope>
</reference>
<protein>
    <recommendedName>
        <fullName evidence="7">Major facilitator superfamily (MFS) profile domain-containing protein</fullName>
    </recommendedName>
</protein>
<comment type="caution">
    <text evidence="8">The sequence shown here is derived from an EMBL/GenBank/DDBJ whole genome shotgun (WGS) entry which is preliminary data.</text>
</comment>
<sequence>MKEKSTKLINSKENSAVTIKKKYPQLTALWTGLFVDILGFYIIIPYIPSLIDIYNTTPLVIGMLLATNAIFSLFSAPIWGKLSDKFGRRPMLLIAEAGTCSAFLILAFSNSLALLFTARIVDGIFGGNYPITKAIITDSVPPRDRGLQMTNIGIAHTLAGLIAPALGGFLSVFLILGPNYPLALSGLFAALFSFSTIIITFFFVKESWPKSKREKAEKEFKIKISLLNNKDALYALTQFAFHTFSFLMYVSTLAIFIGLILGLDTLGISIFLTISGVSRAIIRFTLFKPTVRILGEKKMKIVGLLTLIIVFFLIGIFGTFYPMPWIFILLIVFASYGVSCARGLMMSKVTETVSPKEIGKINGYTTTLDSLAQIFGPIIGTLLLQEFDPILFGSIMGMLAFVAFIMAFRKIVPYKSNLVK</sequence>
<keyword evidence="4 6" id="KW-1133">Transmembrane helix</keyword>
<accession>A0A0F9P3A6</accession>
<dbReference type="GO" id="GO:0016020">
    <property type="term" value="C:membrane"/>
    <property type="evidence" value="ECO:0007669"/>
    <property type="project" value="UniProtKB-SubCell"/>
</dbReference>
<dbReference type="Pfam" id="PF07690">
    <property type="entry name" value="MFS_1"/>
    <property type="match status" value="1"/>
</dbReference>
<gene>
    <name evidence="8" type="ORF">LCGC14_1186790</name>
</gene>
<dbReference type="CDD" id="cd17330">
    <property type="entry name" value="MFS_SLC46_TetA_like"/>
    <property type="match status" value="1"/>
</dbReference>
<feature type="domain" description="Major facilitator superfamily (MFS) profile" evidence="7">
    <location>
        <begin position="25"/>
        <end position="415"/>
    </location>
</feature>
<feature type="transmembrane region" description="Helical" evidence="6">
    <location>
        <begin position="299"/>
        <end position="320"/>
    </location>
</feature>
<dbReference type="PROSITE" id="PS50850">
    <property type="entry name" value="MFS"/>
    <property type="match status" value="1"/>
</dbReference>
<dbReference type="InterPro" id="IPR001958">
    <property type="entry name" value="Tet-R_TetA/multi-R_MdtG-like"/>
</dbReference>
<feature type="transmembrane region" description="Helical" evidence="6">
    <location>
        <begin position="233"/>
        <end position="260"/>
    </location>
</feature>
<dbReference type="PANTHER" id="PTHR23504">
    <property type="entry name" value="MAJOR FACILITATOR SUPERFAMILY DOMAIN-CONTAINING PROTEIN 10"/>
    <property type="match status" value="1"/>
</dbReference>
<evidence type="ECO:0000256" key="5">
    <source>
        <dbReference type="ARBA" id="ARBA00023136"/>
    </source>
</evidence>
<comment type="subcellular location">
    <subcellularLocation>
        <location evidence="1">Membrane</location>
        <topology evidence="1">Multi-pass membrane protein</topology>
    </subcellularLocation>
</comment>